<dbReference type="STRING" id="857087.Metme_0972"/>
<dbReference type="AlphaFoldDB" id="G0A7B6"/>
<reference evidence="1 2" key="1">
    <citation type="journal article" date="2011" name="J. Bacteriol.">
        <title>Complete Genome Sequence of the Aerobic Marine Methanotroph Methylomonas methanica MC09.</title>
        <authorList>
            <person name="Boden R."/>
            <person name="Cunliffe M."/>
            <person name="Scanlan J."/>
            <person name="Moussard H."/>
            <person name="Kits K.D."/>
            <person name="Klotz M.G."/>
            <person name="Jetten M.S."/>
            <person name="Vuilleumier S."/>
            <person name="Han J."/>
            <person name="Peters L."/>
            <person name="Mikhailova N."/>
            <person name="Teshima H."/>
            <person name="Tapia R."/>
            <person name="Kyrpides N."/>
            <person name="Ivanova N."/>
            <person name="Pagani I."/>
            <person name="Cheng J.F."/>
            <person name="Goodwin L."/>
            <person name="Han C."/>
            <person name="Hauser L."/>
            <person name="Land M.L."/>
            <person name="Lapidus A."/>
            <person name="Lucas S."/>
            <person name="Pitluck S."/>
            <person name="Woyke T."/>
            <person name="Stein L."/>
            <person name="Murrell J.C."/>
        </authorList>
    </citation>
    <scope>NUCLEOTIDE SEQUENCE [LARGE SCALE GENOMIC DNA]</scope>
    <source>
        <strain evidence="1 2">MC09</strain>
    </source>
</reference>
<keyword evidence="2" id="KW-1185">Reference proteome</keyword>
<organism evidence="1 2">
    <name type="scientific">Methylomonas methanica (strain DSM 25384 / MC09)</name>
    <dbReference type="NCBI Taxonomy" id="857087"/>
    <lineage>
        <taxon>Bacteria</taxon>
        <taxon>Pseudomonadati</taxon>
        <taxon>Pseudomonadota</taxon>
        <taxon>Gammaproteobacteria</taxon>
        <taxon>Methylococcales</taxon>
        <taxon>Methylococcaceae</taxon>
        <taxon>Methylomonas</taxon>
    </lineage>
</organism>
<dbReference type="HOGENOM" id="CLU_1804889_0_0_6"/>
<dbReference type="Proteomes" id="UP000008888">
    <property type="component" value="Chromosome"/>
</dbReference>
<dbReference type="OrthoDB" id="7064988at2"/>
<dbReference type="RefSeq" id="WP_013817676.1">
    <property type="nucleotide sequence ID" value="NC_015572.1"/>
</dbReference>
<proteinExistence type="predicted"/>
<name>G0A7B6_METMM</name>
<accession>G0A7B6</accession>
<gene>
    <name evidence="1" type="ordered locus">Metme_0972</name>
</gene>
<evidence type="ECO:0000313" key="1">
    <source>
        <dbReference type="EMBL" id="AEF99409.1"/>
    </source>
</evidence>
<reference key="2">
    <citation type="submission" date="2011-05" db="EMBL/GenBank/DDBJ databases">
        <title>Complete genome sequence of the aerobic marine methanotroph Methylomonas methanica MC09.</title>
        <authorList>
            <person name="Boden R."/>
            <person name="Cunliffe M."/>
            <person name="Scanlan J."/>
            <person name="Moussard H."/>
            <person name="Kits K.D."/>
            <person name="Klotz M."/>
            <person name="Jetten M."/>
            <person name="Vuilleumier S."/>
            <person name="Han J."/>
            <person name="Peters L."/>
            <person name="Mikhailova N."/>
            <person name="Teshima H."/>
            <person name="Tapia R."/>
            <person name="Kyrpides N."/>
            <person name="Ivanova N."/>
            <person name="Pagani I."/>
            <person name="Cheng J.-F."/>
            <person name="Goodwin L."/>
            <person name="Han C."/>
            <person name="Hauser L."/>
            <person name="Land M."/>
            <person name="Lapidus A."/>
            <person name="Lucas S."/>
            <person name="Pitluck S."/>
            <person name="Woyke T."/>
            <person name="Stein L.Y."/>
            <person name="Murrell C."/>
        </authorList>
    </citation>
    <scope>NUCLEOTIDE SEQUENCE</scope>
    <source>
        <strain>MC09</strain>
    </source>
</reference>
<sequence>MKPSIAITLKYHHDHIEDSVVIFSCEKCLIYLVAEEKQYPAAFVKLEFEGVQCVRSARTDCSPAIGIYPKESGASFIVELTESKWPMEAHKSYVYAGSQIKPRGHHYIVTNHDIFHEILADSFNESLVQQGGNEYDFIKSQFVV</sequence>
<dbReference type="EMBL" id="CP002738">
    <property type="protein sequence ID" value="AEF99409.1"/>
    <property type="molecule type" value="Genomic_DNA"/>
</dbReference>
<reference evidence="2" key="3">
    <citation type="submission" date="2011-05" db="EMBL/GenBank/DDBJ databases">
        <title>Complete sequence of Methylomonas methanica MC09.</title>
        <authorList>
            <consortium name="US DOE Joint Genome Institute"/>
            <person name="Lucas S."/>
            <person name="Han J."/>
            <person name="Lapidus A."/>
            <person name="Cheng J.-F."/>
            <person name="Goodwin L."/>
            <person name="Pitluck S."/>
            <person name="Peters L."/>
            <person name="Mikhailova N."/>
            <person name="Teshima H."/>
            <person name="Han C."/>
            <person name="Tapia R."/>
            <person name="Land M."/>
            <person name="Hauser L."/>
            <person name="Kyrpides N."/>
            <person name="Ivanova N."/>
            <person name="Pagani I."/>
            <person name="Stein L."/>
            <person name="Woyke T."/>
        </authorList>
    </citation>
    <scope>NUCLEOTIDE SEQUENCE [LARGE SCALE GENOMIC DNA]</scope>
    <source>
        <strain evidence="2">MC09</strain>
    </source>
</reference>
<dbReference type="KEGG" id="mmt:Metme_0972"/>
<evidence type="ECO:0000313" key="2">
    <source>
        <dbReference type="Proteomes" id="UP000008888"/>
    </source>
</evidence>
<protein>
    <submittedName>
        <fullName evidence="1">Uncharacterized protein</fullName>
    </submittedName>
</protein>